<proteinExistence type="predicted"/>
<dbReference type="AlphaFoldDB" id="A0A163BVJ0"/>
<protein>
    <submittedName>
        <fullName evidence="1">Uncharacterized protein</fullName>
    </submittedName>
</protein>
<sequence length="73" mass="7862">MPSTQDPTKAPTTQEIAAEKDTVAETIAYARRAYRGNQKDVKVEPENNGFVKKLLNNVSHALQSNRYGGAGGG</sequence>
<keyword evidence="2" id="KW-1185">Reference proteome</keyword>
<dbReference type="EMBL" id="JYNV01000227">
    <property type="protein sequence ID" value="KZM22030.1"/>
    <property type="molecule type" value="Genomic_DNA"/>
</dbReference>
<accession>A0A163BVJ0</accession>
<comment type="caution">
    <text evidence="1">The sequence shown here is derived from an EMBL/GenBank/DDBJ whole genome shotgun (WGS) entry which is preliminary data.</text>
</comment>
<name>A0A163BVJ0_DIDRA</name>
<evidence type="ECO:0000313" key="1">
    <source>
        <dbReference type="EMBL" id="KZM22030.1"/>
    </source>
</evidence>
<dbReference type="OrthoDB" id="3719670at2759"/>
<reference evidence="1 2" key="1">
    <citation type="journal article" date="2016" name="Sci. Rep.">
        <title>Draft genome sequencing and secretome analysis of fungal phytopathogen Ascochyta rabiei provides insight into the necrotrophic effector repertoire.</title>
        <authorList>
            <person name="Verma S."/>
            <person name="Gazara R.K."/>
            <person name="Nizam S."/>
            <person name="Parween S."/>
            <person name="Chattopadhyay D."/>
            <person name="Verma P.K."/>
        </authorList>
    </citation>
    <scope>NUCLEOTIDE SEQUENCE [LARGE SCALE GENOMIC DNA]</scope>
    <source>
        <strain evidence="1 2">ArDII</strain>
    </source>
</reference>
<evidence type="ECO:0000313" key="2">
    <source>
        <dbReference type="Proteomes" id="UP000076837"/>
    </source>
</evidence>
<organism evidence="1 2">
    <name type="scientific">Didymella rabiei</name>
    <name type="common">Chickpea ascochyta blight fungus</name>
    <name type="synonym">Mycosphaerella rabiei</name>
    <dbReference type="NCBI Taxonomy" id="5454"/>
    <lineage>
        <taxon>Eukaryota</taxon>
        <taxon>Fungi</taxon>
        <taxon>Dikarya</taxon>
        <taxon>Ascomycota</taxon>
        <taxon>Pezizomycotina</taxon>
        <taxon>Dothideomycetes</taxon>
        <taxon>Pleosporomycetidae</taxon>
        <taxon>Pleosporales</taxon>
        <taxon>Pleosporineae</taxon>
        <taxon>Didymellaceae</taxon>
        <taxon>Ascochyta</taxon>
    </lineage>
</organism>
<gene>
    <name evidence="1" type="ORF">ST47_g6836</name>
</gene>
<dbReference type="Proteomes" id="UP000076837">
    <property type="component" value="Unassembled WGS sequence"/>
</dbReference>